<feature type="transmembrane region" description="Helical" evidence="1">
    <location>
        <begin position="23"/>
        <end position="43"/>
    </location>
</feature>
<evidence type="ECO:0000313" key="3">
    <source>
        <dbReference type="EMBL" id="AMO38275.1"/>
    </source>
</evidence>
<keyword evidence="1" id="KW-1133">Transmembrane helix</keyword>
<accession>A0A127K8I5</accession>
<protein>
    <recommendedName>
        <fullName evidence="2">EamA domain-containing protein</fullName>
    </recommendedName>
</protein>
<gene>
    <name evidence="3" type="ORF">AC731_015830</name>
</gene>
<feature type="domain" description="EamA" evidence="2">
    <location>
        <begin position="138"/>
        <end position="265"/>
    </location>
</feature>
<feature type="transmembrane region" description="Helical" evidence="1">
    <location>
        <begin position="64"/>
        <end position="81"/>
    </location>
</feature>
<dbReference type="SUPFAM" id="SSF103481">
    <property type="entry name" value="Multidrug resistance efflux transporter EmrE"/>
    <property type="match status" value="2"/>
</dbReference>
<feature type="transmembrane region" description="Helical" evidence="1">
    <location>
        <begin position="251"/>
        <end position="268"/>
    </location>
</feature>
<evidence type="ECO:0000256" key="1">
    <source>
        <dbReference type="SAM" id="Phobius"/>
    </source>
</evidence>
<dbReference type="AlphaFoldDB" id="A0A127K8I5"/>
<dbReference type="InterPro" id="IPR000620">
    <property type="entry name" value="EamA_dom"/>
</dbReference>
<dbReference type="InterPro" id="IPR037185">
    <property type="entry name" value="EmrE-like"/>
</dbReference>
<dbReference type="GO" id="GO:0016020">
    <property type="term" value="C:membrane"/>
    <property type="evidence" value="ECO:0007669"/>
    <property type="project" value="InterPro"/>
</dbReference>
<dbReference type="Proteomes" id="UP000036902">
    <property type="component" value="Chromosome"/>
</dbReference>
<dbReference type="Pfam" id="PF00892">
    <property type="entry name" value="EamA"/>
    <property type="match status" value="2"/>
</dbReference>
<feature type="transmembrane region" description="Helical" evidence="1">
    <location>
        <begin position="196"/>
        <end position="214"/>
    </location>
</feature>
<feature type="domain" description="EamA" evidence="2">
    <location>
        <begin position="2"/>
        <end position="128"/>
    </location>
</feature>
<proteinExistence type="predicted"/>
<keyword evidence="4" id="KW-1185">Reference proteome</keyword>
<name>A0A127K8I5_9RHOO</name>
<feature type="transmembrane region" description="Helical" evidence="1">
    <location>
        <begin position="135"/>
        <end position="157"/>
    </location>
</feature>
<evidence type="ECO:0000313" key="4">
    <source>
        <dbReference type="Proteomes" id="UP000036902"/>
    </source>
</evidence>
<keyword evidence="1" id="KW-0812">Transmembrane</keyword>
<reference evidence="4" key="1">
    <citation type="submission" date="2016-03" db="EMBL/GenBank/DDBJ databases">
        <authorList>
            <person name="Ma C."/>
            <person name="Zhou S."/>
            <person name="Yang G."/>
        </authorList>
    </citation>
    <scope>NUCLEOTIDE SEQUENCE [LARGE SCALE GENOMIC DNA]</scope>
    <source>
        <strain evidence="4">SgZ-1</strain>
    </source>
</reference>
<dbReference type="EMBL" id="CP014646">
    <property type="protein sequence ID" value="AMO38275.1"/>
    <property type="molecule type" value="Genomic_DNA"/>
</dbReference>
<dbReference type="STRING" id="1134435.AC731_015830"/>
<keyword evidence="1" id="KW-0472">Membrane</keyword>
<dbReference type="PANTHER" id="PTHR22911">
    <property type="entry name" value="ACYL-MALONYL CONDENSING ENZYME-RELATED"/>
    <property type="match status" value="1"/>
</dbReference>
<organism evidence="3 4">
    <name type="scientific">Thauera humireducens</name>
    <dbReference type="NCBI Taxonomy" id="1134435"/>
    <lineage>
        <taxon>Bacteria</taxon>
        <taxon>Pseudomonadati</taxon>
        <taxon>Pseudomonadota</taxon>
        <taxon>Betaproteobacteria</taxon>
        <taxon>Rhodocyclales</taxon>
        <taxon>Zoogloeaceae</taxon>
        <taxon>Thauera</taxon>
    </lineage>
</organism>
<feature type="transmembrane region" description="Helical" evidence="1">
    <location>
        <begin position="226"/>
        <end position="245"/>
    </location>
</feature>
<dbReference type="PANTHER" id="PTHR22911:SF103">
    <property type="entry name" value="BLR2811 PROTEIN"/>
    <property type="match status" value="1"/>
</dbReference>
<feature type="transmembrane region" description="Helical" evidence="1">
    <location>
        <begin position="169"/>
        <end position="190"/>
    </location>
</feature>
<feature type="transmembrane region" description="Helical" evidence="1">
    <location>
        <begin position="87"/>
        <end position="105"/>
    </location>
</feature>
<dbReference type="KEGG" id="thu:AC731_015830"/>
<sequence>MVFGVAMFALVDAILKLLVAHYPPLQVAGLRGLVALPVLLVWIHRRRAWRSLIRVRVPLQLMRGMLAVGMLVLLTLGYRDLPLANAYTLYFVAPLLMTLLAGPLLGERGAAVHWYALVGGLLGVLIALRPGGEAFFNWAGLFIVGAAFCYAGVAVLTRLGSRTDSKESLMFWMMAMMAVLPSALALPDWMPIRDEHVWLLVALALVGFLAQLGITEAFRHGQASVVAPFEYTALAWGVGVDWLIWSVLPGVHTLVGGVVILLSGLYVLRHELRRSDAAIGEGERK</sequence>
<evidence type="ECO:0000259" key="2">
    <source>
        <dbReference type="Pfam" id="PF00892"/>
    </source>
</evidence>
<feature type="transmembrane region" description="Helical" evidence="1">
    <location>
        <begin position="112"/>
        <end position="129"/>
    </location>
</feature>